<dbReference type="EMBL" id="DXHU01000020">
    <property type="protein sequence ID" value="HIV99159.1"/>
    <property type="molecule type" value="Genomic_DNA"/>
</dbReference>
<dbReference type="InterPro" id="IPR014718">
    <property type="entry name" value="GH-type_carb-bd"/>
</dbReference>
<protein>
    <recommendedName>
        <fullName evidence="3">Aldose epimerase</fullName>
    </recommendedName>
</protein>
<dbReference type="Pfam" id="PF01263">
    <property type="entry name" value="Aldose_epim"/>
    <property type="match status" value="1"/>
</dbReference>
<reference evidence="1" key="1">
    <citation type="journal article" date="2021" name="PeerJ">
        <title>Extensive microbial diversity within the chicken gut microbiome revealed by metagenomics and culture.</title>
        <authorList>
            <person name="Gilroy R."/>
            <person name="Ravi A."/>
            <person name="Getino M."/>
            <person name="Pursley I."/>
            <person name="Horton D.L."/>
            <person name="Alikhan N.F."/>
            <person name="Baker D."/>
            <person name="Gharbi K."/>
            <person name="Hall N."/>
            <person name="Watson M."/>
            <person name="Adriaenssens E.M."/>
            <person name="Foster-Nyarko E."/>
            <person name="Jarju S."/>
            <person name="Secka A."/>
            <person name="Antonio M."/>
            <person name="Oren A."/>
            <person name="Chaudhuri R.R."/>
            <person name="La Ragione R."/>
            <person name="Hildebrand F."/>
            <person name="Pallen M.J."/>
        </authorList>
    </citation>
    <scope>NUCLEOTIDE SEQUENCE</scope>
    <source>
        <strain evidence="1">Gambia11-129</strain>
    </source>
</reference>
<dbReference type="InterPro" id="IPR011013">
    <property type="entry name" value="Gal_mutarotase_sf_dom"/>
</dbReference>
<accession>A0A9D1PUK4</accession>
<comment type="caution">
    <text evidence="1">The sequence shown here is derived from an EMBL/GenBank/DDBJ whole genome shotgun (WGS) entry which is preliminary data.</text>
</comment>
<proteinExistence type="predicted"/>
<dbReference type="SUPFAM" id="SSF74650">
    <property type="entry name" value="Galactose mutarotase-like"/>
    <property type="match status" value="1"/>
</dbReference>
<dbReference type="GO" id="GO:0016853">
    <property type="term" value="F:isomerase activity"/>
    <property type="evidence" value="ECO:0007669"/>
    <property type="project" value="InterPro"/>
</dbReference>
<dbReference type="AlphaFoldDB" id="A0A9D1PUK4"/>
<organism evidence="1 2">
    <name type="scientific">Candidatus Ornithospirochaeta avicola</name>
    <dbReference type="NCBI Taxonomy" id="2840896"/>
    <lineage>
        <taxon>Bacteria</taxon>
        <taxon>Pseudomonadati</taxon>
        <taxon>Spirochaetota</taxon>
        <taxon>Spirochaetia</taxon>
        <taxon>Spirochaetales</taxon>
        <taxon>Spirochaetaceae</taxon>
        <taxon>Spirochaetaceae incertae sedis</taxon>
        <taxon>Candidatus Ornithospirochaeta</taxon>
    </lineage>
</organism>
<evidence type="ECO:0000313" key="1">
    <source>
        <dbReference type="EMBL" id="HIV99159.1"/>
    </source>
</evidence>
<evidence type="ECO:0000313" key="2">
    <source>
        <dbReference type="Proteomes" id="UP000823936"/>
    </source>
</evidence>
<evidence type="ECO:0008006" key="3">
    <source>
        <dbReference type="Google" id="ProtNLM"/>
    </source>
</evidence>
<dbReference type="GO" id="GO:0005975">
    <property type="term" value="P:carbohydrate metabolic process"/>
    <property type="evidence" value="ECO:0007669"/>
    <property type="project" value="InterPro"/>
</dbReference>
<dbReference type="Gene3D" id="2.70.98.10">
    <property type="match status" value="1"/>
</dbReference>
<name>A0A9D1PUK4_9SPIO</name>
<gene>
    <name evidence="1" type="ORF">IAB12_05240</name>
</gene>
<sequence length="286" mass="32955">MIVELENERIKMSISTLGAEPQSLKMEGREYLWNGNKEFWFRRAPLLFPSIGPTERDLIWHEKKEYRMSNNGFARDTEFDLVETDGKSAVFRLEDSRKTREENYPFGFSLTVTYTLLDNGYEAKCTIYAKDDLYYQFGWHPAFSLLINGEDCELEDYYVMFSEEEDLVRKYADNGVFRYEAGFVRGKRLDLKRSETDKGAIILDDVKSKSVTLCSTKGPHTVSATLGNMNTFTIWTVSGKKGAYICLEPMTSFGDVKREKEVSLAKENRKLEKGESITYANSFTIS</sequence>
<dbReference type="Proteomes" id="UP000823936">
    <property type="component" value="Unassembled WGS sequence"/>
</dbReference>
<reference evidence="1" key="2">
    <citation type="submission" date="2021-04" db="EMBL/GenBank/DDBJ databases">
        <authorList>
            <person name="Gilroy R."/>
        </authorList>
    </citation>
    <scope>NUCLEOTIDE SEQUENCE</scope>
    <source>
        <strain evidence="1">Gambia11-129</strain>
    </source>
</reference>
<dbReference type="GO" id="GO:0030246">
    <property type="term" value="F:carbohydrate binding"/>
    <property type="evidence" value="ECO:0007669"/>
    <property type="project" value="InterPro"/>
</dbReference>
<dbReference type="InterPro" id="IPR008183">
    <property type="entry name" value="Aldose_1/G6P_1-epimerase"/>
</dbReference>